<reference evidence="2" key="1">
    <citation type="submission" date="2023-11" db="EMBL/GenBank/DDBJ databases">
        <title>Genome assemblies of two species of porcelain crab, Petrolisthes cinctipes and Petrolisthes manimaculis (Anomura: Porcellanidae).</title>
        <authorList>
            <person name="Angst P."/>
        </authorList>
    </citation>
    <scope>NUCLEOTIDE SEQUENCE</scope>
    <source>
        <strain evidence="2">PB745_02</strain>
        <tissue evidence="2">Gill</tissue>
    </source>
</reference>
<gene>
    <name evidence="2" type="ORF">Pmani_023135</name>
</gene>
<evidence type="ECO:0000259" key="1">
    <source>
        <dbReference type="PROSITE" id="PS51390"/>
    </source>
</evidence>
<name>A0AAE1PCJ0_9EUCA</name>
<dbReference type="AlphaFoldDB" id="A0AAE1PCJ0"/>
<dbReference type="GO" id="GO:0030414">
    <property type="term" value="F:peptidase inhibitor activity"/>
    <property type="evidence" value="ECO:0007669"/>
    <property type="project" value="InterPro"/>
</dbReference>
<evidence type="ECO:0000313" key="2">
    <source>
        <dbReference type="EMBL" id="KAK4304946.1"/>
    </source>
</evidence>
<comment type="caution">
    <text evidence="2">The sequence shown here is derived from an EMBL/GenBank/DDBJ whole genome shotgun (WGS) entry which is preliminary data.</text>
</comment>
<dbReference type="Proteomes" id="UP001292094">
    <property type="component" value="Unassembled WGS sequence"/>
</dbReference>
<protein>
    <recommendedName>
        <fullName evidence="1">WAP domain-containing protein</fullName>
    </recommendedName>
</protein>
<dbReference type="InterPro" id="IPR036645">
    <property type="entry name" value="Elafin-like_sf"/>
</dbReference>
<sequence length="73" mass="7988">MGQAYCCENNNEAVAHYPSVKPGRCPAVRPQCPPVRSGFRPPATCSSDSKCSGSEKCCFDTCLQHHTCKQPVW</sequence>
<dbReference type="EMBL" id="JAWZYT010002357">
    <property type="protein sequence ID" value="KAK4304946.1"/>
    <property type="molecule type" value="Genomic_DNA"/>
</dbReference>
<dbReference type="SMART" id="SM00217">
    <property type="entry name" value="WAP"/>
    <property type="match status" value="1"/>
</dbReference>
<keyword evidence="3" id="KW-1185">Reference proteome</keyword>
<dbReference type="Pfam" id="PF00095">
    <property type="entry name" value="WAP"/>
    <property type="match status" value="1"/>
</dbReference>
<dbReference type="GO" id="GO:0005576">
    <property type="term" value="C:extracellular region"/>
    <property type="evidence" value="ECO:0007669"/>
    <property type="project" value="InterPro"/>
</dbReference>
<dbReference type="SUPFAM" id="SSF57256">
    <property type="entry name" value="Elafin-like"/>
    <property type="match status" value="1"/>
</dbReference>
<dbReference type="Gene3D" id="4.10.75.10">
    <property type="entry name" value="Elafin-like"/>
    <property type="match status" value="1"/>
</dbReference>
<feature type="domain" description="WAP" evidence="1">
    <location>
        <begin position="18"/>
        <end position="72"/>
    </location>
</feature>
<proteinExistence type="predicted"/>
<organism evidence="2 3">
    <name type="scientific">Petrolisthes manimaculis</name>
    <dbReference type="NCBI Taxonomy" id="1843537"/>
    <lineage>
        <taxon>Eukaryota</taxon>
        <taxon>Metazoa</taxon>
        <taxon>Ecdysozoa</taxon>
        <taxon>Arthropoda</taxon>
        <taxon>Crustacea</taxon>
        <taxon>Multicrustacea</taxon>
        <taxon>Malacostraca</taxon>
        <taxon>Eumalacostraca</taxon>
        <taxon>Eucarida</taxon>
        <taxon>Decapoda</taxon>
        <taxon>Pleocyemata</taxon>
        <taxon>Anomura</taxon>
        <taxon>Galatheoidea</taxon>
        <taxon>Porcellanidae</taxon>
        <taxon>Petrolisthes</taxon>
    </lineage>
</organism>
<evidence type="ECO:0000313" key="3">
    <source>
        <dbReference type="Proteomes" id="UP001292094"/>
    </source>
</evidence>
<accession>A0AAE1PCJ0</accession>
<dbReference type="PROSITE" id="PS51390">
    <property type="entry name" value="WAP"/>
    <property type="match status" value="1"/>
</dbReference>
<dbReference type="PRINTS" id="PR00003">
    <property type="entry name" value="4DISULPHCORE"/>
</dbReference>
<dbReference type="InterPro" id="IPR008197">
    <property type="entry name" value="WAP_dom"/>
</dbReference>